<dbReference type="Proteomes" id="UP000828011">
    <property type="component" value="Segment"/>
</dbReference>
<dbReference type="CDD" id="cd00009">
    <property type="entry name" value="AAA"/>
    <property type="match status" value="1"/>
</dbReference>
<dbReference type="Gene3D" id="3.40.50.300">
    <property type="entry name" value="P-loop containing nucleotide triphosphate hydrolases"/>
    <property type="match status" value="1"/>
</dbReference>
<dbReference type="EMBL" id="MZ130499">
    <property type="protein sequence ID" value="QWM91278.1"/>
    <property type="molecule type" value="Genomic_DNA"/>
</dbReference>
<dbReference type="SMART" id="SM00382">
    <property type="entry name" value="AAA"/>
    <property type="match status" value="1"/>
</dbReference>
<sequence>MTKNEFIKIGEQIITKPKGADYDLIPGKVYDLSWNRWEDSPIFKENGELNLPKKIYSTKTDDTFKKRIITYFNKANTNTTGVMLAGTKGTGKTVMAKILAKESGLPIIVVNPDYPEGKLIKFFKSFTTPVCVLFDEVEKNFKTECMLDFLDGVEKTAQKLVIMTCNDLSQVSQYMQDRCSRIRYLRRYSPDENAAFLPMLADDFDIKNKEEVVKFCKENIKLLSMDNIVSFMNEIKMLEDEDISLQEIINIMNISTKNIPTKVSDTVEYNDEYDNKDNEYSDDNYECCDAA</sequence>
<accession>A0AAE7S081</accession>
<dbReference type="Pfam" id="PF00004">
    <property type="entry name" value="AAA"/>
    <property type="match status" value="1"/>
</dbReference>
<feature type="domain" description="AAA+ ATPase" evidence="1">
    <location>
        <begin position="78"/>
        <end position="210"/>
    </location>
</feature>
<reference evidence="2 3" key="1">
    <citation type="submission" date="2021-04" db="EMBL/GenBank/DDBJ databases">
        <authorList>
            <person name="Shkoporov A.N."/>
            <person name="Stockdale S.R."/>
            <person name="Guerin E."/>
            <person name="Ross R.P."/>
            <person name="Hill C."/>
        </authorList>
    </citation>
    <scope>NUCLEOTIDE SEQUENCE [LARGE SCALE GENOMIC DNA]</scope>
    <source>
        <strain evidence="3">cr35_1</strain>
    </source>
</reference>
<dbReference type="GO" id="GO:0000502">
    <property type="term" value="C:proteasome complex"/>
    <property type="evidence" value="ECO:0007669"/>
    <property type="project" value="UniProtKB-KW"/>
</dbReference>
<dbReference type="GeneID" id="75687731"/>
<proteinExistence type="predicted"/>
<protein>
    <submittedName>
        <fullName evidence="2">Proteasome (Non-ATPase regulatory subunit)</fullName>
    </submittedName>
</protein>
<keyword evidence="3" id="KW-1185">Reference proteome</keyword>
<dbReference type="RefSeq" id="YP_010510218.1">
    <property type="nucleotide sequence ID" value="NC_067217.1"/>
</dbReference>
<dbReference type="InterPro" id="IPR003593">
    <property type="entry name" value="AAA+_ATPase"/>
</dbReference>
<dbReference type="KEGG" id="vg:75687731"/>
<dbReference type="GO" id="GO:0016887">
    <property type="term" value="F:ATP hydrolysis activity"/>
    <property type="evidence" value="ECO:0007669"/>
    <property type="project" value="InterPro"/>
</dbReference>
<dbReference type="InterPro" id="IPR027417">
    <property type="entry name" value="P-loop_NTPase"/>
</dbReference>
<keyword evidence="2" id="KW-0647">Proteasome</keyword>
<evidence type="ECO:0000313" key="2">
    <source>
        <dbReference type="EMBL" id="QWM91278.1"/>
    </source>
</evidence>
<dbReference type="GO" id="GO:0005524">
    <property type="term" value="F:ATP binding"/>
    <property type="evidence" value="ECO:0007669"/>
    <property type="project" value="InterPro"/>
</dbReference>
<gene>
    <name evidence="2" type="primary">gp_77101</name>
</gene>
<evidence type="ECO:0000259" key="1">
    <source>
        <dbReference type="SMART" id="SM00382"/>
    </source>
</evidence>
<organism evidence="2 3">
    <name type="scientific">uncultured phage cr35_1</name>
    <dbReference type="NCBI Taxonomy" id="2986408"/>
    <lineage>
        <taxon>Viruses</taxon>
        <taxon>Duplodnaviria</taxon>
        <taxon>Heunggongvirae</taxon>
        <taxon>Uroviricota</taxon>
        <taxon>Caudoviricetes</taxon>
        <taxon>Crassvirales</taxon>
        <taxon>Suoliviridae</taxon>
        <taxon>Bearivirinae</taxon>
        <taxon>Afonbuvirus</taxon>
        <taxon>Afonbuvirus coli</taxon>
    </lineage>
</organism>
<dbReference type="InterPro" id="IPR003959">
    <property type="entry name" value="ATPase_AAA_core"/>
</dbReference>
<name>A0AAE7S081_9CAUD</name>
<evidence type="ECO:0000313" key="3">
    <source>
        <dbReference type="Proteomes" id="UP000828011"/>
    </source>
</evidence>
<dbReference type="SUPFAM" id="SSF52540">
    <property type="entry name" value="P-loop containing nucleoside triphosphate hydrolases"/>
    <property type="match status" value="1"/>
</dbReference>